<sequence length="61" mass="6431">MPRGGNLVRTKLAATSQSTNETDDLAAKVLAGLNNRAKKRQEPTNTATTNNNFSVGEGGEN</sequence>
<feature type="region of interest" description="Disordered" evidence="1">
    <location>
        <begin position="35"/>
        <end position="61"/>
    </location>
</feature>
<keyword evidence="4" id="KW-1185">Reference proteome</keyword>
<reference evidence="3" key="2">
    <citation type="submission" date="2020-05" db="UniProtKB">
        <authorList>
            <consortium name="EnsemblMetazoa"/>
        </authorList>
    </citation>
    <scope>IDENTIFICATION</scope>
</reference>
<dbReference type="EMBL" id="ATLV01025102">
    <property type="status" value="NOT_ANNOTATED_CDS"/>
    <property type="molecule type" value="Genomic_DNA"/>
</dbReference>
<evidence type="ECO:0000256" key="1">
    <source>
        <dbReference type="SAM" id="MobiDB-lite"/>
    </source>
</evidence>
<evidence type="ECO:0000313" key="3">
    <source>
        <dbReference type="EnsemblMetazoa" id="ASIC020498-PA"/>
    </source>
</evidence>
<reference evidence="2 4" key="1">
    <citation type="journal article" date="2014" name="BMC Genomics">
        <title>Genome sequence of Anopheles sinensis provides insight into genetics basis of mosquito competence for malaria parasites.</title>
        <authorList>
            <person name="Zhou D."/>
            <person name="Zhang D."/>
            <person name="Ding G."/>
            <person name="Shi L."/>
            <person name="Hou Q."/>
            <person name="Ye Y."/>
            <person name="Xu Y."/>
            <person name="Zhou H."/>
            <person name="Xiong C."/>
            <person name="Li S."/>
            <person name="Yu J."/>
            <person name="Hong S."/>
            <person name="Yu X."/>
            <person name="Zou P."/>
            <person name="Chen C."/>
            <person name="Chang X."/>
            <person name="Wang W."/>
            <person name="Lv Y."/>
            <person name="Sun Y."/>
            <person name="Ma L."/>
            <person name="Shen B."/>
            <person name="Zhu C."/>
        </authorList>
    </citation>
    <scope>NUCLEOTIDE SEQUENCE [LARGE SCALE GENOMIC DNA]</scope>
</reference>
<dbReference type="GO" id="GO:0004386">
    <property type="term" value="F:helicase activity"/>
    <property type="evidence" value="ECO:0007669"/>
    <property type="project" value="UniProtKB-KW"/>
</dbReference>
<organism evidence="2">
    <name type="scientific">Anopheles sinensis</name>
    <name type="common">Mosquito</name>
    <dbReference type="NCBI Taxonomy" id="74873"/>
    <lineage>
        <taxon>Eukaryota</taxon>
        <taxon>Metazoa</taxon>
        <taxon>Ecdysozoa</taxon>
        <taxon>Arthropoda</taxon>
        <taxon>Hexapoda</taxon>
        <taxon>Insecta</taxon>
        <taxon>Pterygota</taxon>
        <taxon>Neoptera</taxon>
        <taxon>Endopterygota</taxon>
        <taxon>Diptera</taxon>
        <taxon>Nematocera</taxon>
        <taxon>Culicoidea</taxon>
        <taxon>Culicidae</taxon>
        <taxon>Anophelinae</taxon>
        <taxon>Anopheles</taxon>
    </lineage>
</organism>
<feature type="region of interest" description="Disordered" evidence="1">
    <location>
        <begin position="1"/>
        <end position="23"/>
    </location>
</feature>
<dbReference type="Proteomes" id="UP000030765">
    <property type="component" value="Unassembled WGS sequence"/>
</dbReference>
<keyword evidence="2" id="KW-0067">ATP-binding</keyword>
<feature type="compositionally biased region" description="Polar residues" evidence="1">
    <location>
        <begin position="43"/>
        <end position="54"/>
    </location>
</feature>
<gene>
    <name evidence="2" type="ORF">ZHAS_00020498</name>
</gene>
<dbReference type="EnsemblMetazoa" id="ASIC020498-RA">
    <property type="protein sequence ID" value="ASIC020498-PA"/>
    <property type="gene ID" value="ASIC020498"/>
</dbReference>
<dbReference type="EMBL" id="KE525369">
    <property type="protein sequence ID" value="KFB52170.1"/>
    <property type="molecule type" value="Genomic_DNA"/>
</dbReference>
<evidence type="ECO:0000313" key="4">
    <source>
        <dbReference type="Proteomes" id="UP000030765"/>
    </source>
</evidence>
<accession>A0A084WPM6</accession>
<proteinExistence type="predicted"/>
<dbReference type="VEuPathDB" id="VectorBase:ASIC020498"/>
<name>A0A084WPM6_ANOSI</name>
<keyword evidence="2" id="KW-0347">Helicase</keyword>
<evidence type="ECO:0000313" key="2">
    <source>
        <dbReference type="EMBL" id="KFB52170.1"/>
    </source>
</evidence>
<keyword evidence="2" id="KW-0378">Hydrolase</keyword>
<keyword evidence="2" id="KW-0547">Nucleotide-binding</keyword>
<protein>
    <submittedName>
        <fullName evidence="2 3">Superfamily II DNA/RNA helicase</fullName>
    </submittedName>
</protein>
<dbReference type="AlphaFoldDB" id="A0A084WPM6"/>